<organism evidence="3 4">
    <name type="scientific">Phtheirospermum japonicum</name>
    <dbReference type="NCBI Taxonomy" id="374723"/>
    <lineage>
        <taxon>Eukaryota</taxon>
        <taxon>Viridiplantae</taxon>
        <taxon>Streptophyta</taxon>
        <taxon>Embryophyta</taxon>
        <taxon>Tracheophyta</taxon>
        <taxon>Spermatophyta</taxon>
        <taxon>Magnoliopsida</taxon>
        <taxon>eudicotyledons</taxon>
        <taxon>Gunneridae</taxon>
        <taxon>Pentapetalae</taxon>
        <taxon>asterids</taxon>
        <taxon>lamiids</taxon>
        <taxon>Lamiales</taxon>
        <taxon>Orobanchaceae</taxon>
        <taxon>Orobanchaceae incertae sedis</taxon>
        <taxon>Phtheirospermum</taxon>
    </lineage>
</organism>
<dbReference type="GO" id="GO:0006508">
    <property type="term" value="P:proteolysis"/>
    <property type="evidence" value="ECO:0007669"/>
    <property type="project" value="UniProtKB-KW"/>
</dbReference>
<reference evidence="3" key="1">
    <citation type="submission" date="2020-07" db="EMBL/GenBank/DDBJ databases">
        <title>Ethylene signaling mediates host invasion by parasitic plants.</title>
        <authorList>
            <person name="Yoshida S."/>
        </authorList>
    </citation>
    <scope>NUCLEOTIDE SEQUENCE</scope>
    <source>
        <strain evidence="3">Okayama</strain>
    </source>
</reference>
<dbReference type="EMBL" id="BMAC01001205">
    <property type="protein sequence ID" value="GFQ06302.1"/>
    <property type="molecule type" value="Genomic_DNA"/>
</dbReference>
<dbReference type="PANTHER" id="PTHR10795">
    <property type="entry name" value="PROPROTEIN CONVERTASE SUBTILISIN/KEXIN"/>
    <property type="match status" value="1"/>
</dbReference>
<evidence type="ECO:0000313" key="4">
    <source>
        <dbReference type="Proteomes" id="UP000653305"/>
    </source>
</evidence>
<accession>A0A830DK43</accession>
<keyword evidence="4" id="KW-1185">Reference proteome</keyword>
<sequence>MTQSLMASMCCPCRWLSPGEPDFDTDPIAIGAFHAAEKGIIVVCSAGNSGPLSMTVVNVAPWILTIAATTIDRDFEVDIMLGGNKTIIKVIQKKEKTNYKTINNYKLLRNTF</sequence>
<keyword evidence="2" id="KW-0732">Signal</keyword>
<dbReference type="OrthoDB" id="1304287at2759"/>
<evidence type="ECO:0000256" key="1">
    <source>
        <dbReference type="ARBA" id="ARBA00011073"/>
    </source>
</evidence>
<dbReference type="SUPFAM" id="SSF52743">
    <property type="entry name" value="Subtilisin-like"/>
    <property type="match status" value="1"/>
</dbReference>
<keyword evidence="3" id="KW-0378">Hydrolase</keyword>
<comment type="similarity">
    <text evidence="1">Belongs to the peptidase S8 family.</text>
</comment>
<protein>
    <submittedName>
        <fullName evidence="3">Co(2)-response secreted protease</fullName>
    </submittedName>
</protein>
<proteinExistence type="inferred from homology"/>
<evidence type="ECO:0000313" key="3">
    <source>
        <dbReference type="EMBL" id="GFQ06302.1"/>
    </source>
</evidence>
<comment type="caution">
    <text evidence="3">The sequence shown here is derived from an EMBL/GenBank/DDBJ whole genome shotgun (WGS) entry which is preliminary data.</text>
</comment>
<name>A0A830DK43_9LAMI</name>
<evidence type="ECO:0000256" key="2">
    <source>
        <dbReference type="ARBA" id="ARBA00022729"/>
    </source>
</evidence>
<dbReference type="InterPro" id="IPR036852">
    <property type="entry name" value="Peptidase_S8/S53_dom_sf"/>
</dbReference>
<dbReference type="Gene3D" id="3.50.30.30">
    <property type="match status" value="1"/>
</dbReference>
<dbReference type="Gene3D" id="3.40.50.200">
    <property type="entry name" value="Peptidase S8/S53 domain"/>
    <property type="match status" value="1"/>
</dbReference>
<dbReference type="GO" id="GO:0004252">
    <property type="term" value="F:serine-type endopeptidase activity"/>
    <property type="evidence" value="ECO:0007669"/>
    <property type="project" value="InterPro"/>
</dbReference>
<gene>
    <name evidence="3" type="ORF">PHJA_002774200</name>
</gene>
<keyword evidence="3" id="KW-0645">Protease</keyword>
<dbReference type="AlphaFoldDB" id="A0A830DK43"/>
<dbReference type="Proteomes" id="UP000653305">
    <property type="component" value="Unassembled WGS sequence"/>
</dbReference>
<dbReference type="InterPro" id="IPR045051">
    <property type="entry name" value="SBT"/>
</dbReference>